<dbReference type="NCBIfam" id="TIGR01076">
    <property type="entry name" value="sortase_fam"/>
    <property type="match status" value="1"/>
</dbReference>
<comment type="caution">
    <text evidence="3">The sequence shown here is derived from an EMBL/GenBank/DDBJ whole genome shotgun (WGS) entry which is preliminary data.</text>
</comment>
<evidence type="ECO:0000313" key="4">
    <source>
        <dbReference type="Proteomes" id="UP000177082"/>
    </source>
</evidence>
<dbReference type="Gene3D" id="2.40.260.10">
    <property type="entry name" value="Sortase"/>
    <property type="match status" value="1"/>
</dbReference>
<keyword evidence="2" id="KW-1133">Transmembrane helix</keyword>
<feature type="transmembrane region" description="Helical" evidence="2">
    <location>
        <begin position="12"/>
        <end position="31"/>
    </location>
</feature>
<dbReference type="Proteomes" id="UP000177082">
    <property type="component" value="Unassembled WGS sequence"/>
</dbReference>
<dbReference type="EMBL" id="MGHF01000017">
    <property type="protein sequence ID" value="OGM63461.1"/>
    <property type="molecule type" value="Genomic_DNA"/>
</dbReference>
<dbReference type="SUPFAM" id="SSF63817">
    <property type="entry name" value="Sortase"/>
    <property type="match status" value="1"/>
</dbReference>
<keyword evidence="2" id="KW-0472">Membrane</keyword>
<dbReference type="Pfam" id="PF04203">
    <property type="entry name" value="Sortase"/>
    <property type="match status" value="1"/>
</dbReference>
<name>A0A1F8BHD2_9BACT</name>
<accession>A0A1F8BHD2</accession>
<gene>
    <name evidence="3" type="ORF">A2961_03280</name>
</gene>
<dbReference type="AlphaFoldDB" id="A0A1F8BHD2"/>
<protein>
    <recommendedName>
        <fullName evidence="5">Sortase</fullName>
    </recommendedName>
</protein>
<dbReference type="STRING" id="1802519.A2961_03280"/>
<dbReference type="InterPro" id="IPR042003">
    <property type="entry name" value="Sortase_E"/>
</dbReference>
<dbReference type="InterPro" id="IPR023365">
    <property type="entry name" value="Sortase_dom-sf"/>
</dbReference>
<proteinExistence type="predicted"/>
<sequence length="229" mass="25850">MRKTLSRITSFVMGIVGIFILTSTLFPILSYEFSSLDSFSNYLSPVPEKDLTVIEKSGDDLTLASNWFEGGAKKEDFTKLGNIDYYTLSIPKFKIENAKVSVGGEDLSENLIQYPGTALPGRMGNTVIFGHSILPQFFNPKNYLSIFSRLPELKKNDEIEIYYDGISYLYRVVDLVEVYPDDIEVLEQRWGDSYLSLVTCVPPGDPRKPRRLVVRAKIVPPGEETLSKI</sequence>
<reference evidence="3 4" key="1">
    <citation type="journal article" date="2016" name="Nat. Commun.">
        <title>Thousands of microbial genomes shed light on interconnected biogeochemical processes in an aquifer system.</title>
        <authorList>
            <person name="Anantharaman K."/>
            <person name="Brown C.T."/>
            <person name="Hug L.A."/>
            <person name="Sharon I."/>
            <person name="Castelle C.J."/>
            <person name="Probst A.J."/>
            <person name="Thomas B.C."/>
            <person name="Singh A."/>
            <person name="Wilkins M.J."/>
            <person name="Karaoz U."/>
            <person name="Brodie E.L."/>
            <person name="Williams K.H."/>
            <person name="Hubbard S.S."/>
            <person name="Banfield J.F."/>
        </authorList>
    </citation>
    <scope>NUCLEOTIDE SEQUENCE [LARGE SCALE GENOMIC DNA]</scope>
</reference>
<evidence type="ECO:0000256" key="2">
    <source>
        <dbReference type="SAM" id="Phobius"/>
    </source>
</evidence>
<dbReference type="InterPro" id="IPR005754">
    <property type="entry name" value="Sortase"/>
</dbReference>
<dbReference type="CDD" id="cd05830">
    <property type="entry name" value="Sortase_E"/>
    <property type="match status" value="1"/>
</dbReference>
<keyword evidence="2" id="KW-0812">Transmembrane</keyword>
<dbReference type="GO" id="GO:0016787">
    <property type="term" value="F:hydrolase activity"/>
    <property type="evidence" value="ECO:0007669"/>
    <property type="project" value="UniProtKB-KW"/>
</dbReference>
<organism evidence="3 4">
    <name type="scientific">Candidatus Woesebacteria bacterium RIFCSPLOWO2_01_FULL_39_21</name>
    <dbReference type="NCBI Taxonomy" id="1802519"/>
    <lineage>
        <taxon>Bacteria</taxon>
        <taxon>Candidatus Woeseibacteriota</taxon>
    </lineage>
</organism>
<evidence type="ECO:0000313" key="3">
    <source>
        <dbReference type="EMBL" id="OGM63461.1"/>
    </source>
</evidence>
<evidence type="ECO:0008006" key="5">
    <source>
        <dbReference type="Google" id="ProtNLM"/>
    </source>
</evidence>
<evidence type="ECO:0000256" key="1">
    <source>
        <dbReference type="ARBA" id="ARBA00022801"/>
    </source>
</evidence>
<keyword evidence="1" id="KW-0378">Hydrolase</keyword>